<evidence type="ECO:0000313" key="1">
    <source>
        <dbReference type="EMBL" id="JAH57123.1"/>
    </source>
</evidence>
<name>A0A0E9TWK1_ANGAN</name>
<accession>A0A0E9TWK1</accession>
<sequence>MTNKQPYSRLQIG</sequence>
<organism evidence="1">
    <name type="scientific">Anguilla anguilla</name>
    <name type="common">European freshwater eel</name>
    <name type="synonym">Muraena anguilla</name>
    <dbReference type="NCBI Taxonomy" id="7936"/>
    <lineage>
        <taxon>Eukaryota</taxon>
        <taxon>Metazoa</taxon>
        <taxon>Chordata</taxon>
        <taxon>Craniata</taxon>
        <taxon>Vertebrata</taxon>
        <taxon>Euteleostomi</taxon>
        <taxon>Actinopterygii</taxon>
        <taxon>Neopterygii</taxon>
        <taxon>Teleostei</taxon>
        <taxon>Anguilliformes</taxon>
        <taxon>Anguillidae</taxon>
        <taxon>Anguilla</taxon>
    </lineage>
</organism>
<proteinExistence type="predicted"/>
<reference evidence="1" key="1">
    <citation type="submission" date="2014-11" db="EMBL/GenBank/DDBJ databases">
        <authorList>
            <person name="Amaro Gonzalez C."/>
        </authorList>
    </citation>
    <scope>NUCLEOTIDE SEQUENCE</scope>
</reference>
<reference evidence="1" key="2">
    <citation type="journal article" date="2015" name="Fish Shellfish Immunol.">
        <title>Early steps in the European eel (Anguilla anguilla)-Vibrio vulnificus interaction in the gills: Role of the RtxA13 toxin.</title>
        <authorList>
            <person name="Callol A."/>
            <person name="Pajuelo D."/>
            <person name="Ebbesson L."/>
            <person name="Teles M."/>
            <person name="MacKenzie S."/>
            <person name="Amaro C."/>
        </authorList>
    </citation>
    <scope>NUCLEOTIDE SEQUENCE</scope>
</reference>
<dbReference type="EMBL" id="GBXM01051454">
    <property type="protein sequence ID" value="JAH57123.1"/>
    <property type="molecule type" value="Transcribed_RNA"/>
</dbReference>
<protein>
    <submittedName>
        <fullName evidence="1">Uncharacterized protein</fullName>
    </submittedName>
</protein>